<keyword evidence="3" id="KW-1185">Reference proteome</keyword>
<feature type="region of interest" description="Disordered" evidence="1">
    <location>
        <begin position="36"/>
        <end position="56"/>
    </location>
</feature>
<dbReference type="AlphaFoldDB" id="A0AAU9V7U9"/>
<accession>A0AAU9V7U9</accession>
<evidence type="ECO:0000313" key="2">
    <source>
        <dbReference type="EMBL" id="CAH2106845.1"/>
    </source>
</evidence>
<dbReference type="EMBL" id="CAKOGL010000029">
    <property type="protein sequence ID" value="CAH2106845.1"/>
    <property type="molecule type" value="Genomic_DNA"/>
</dbReference>
<feature type="compositionally biased region" description="Basic residues" evidence="1">
    <location>
        <begin position="46"/>
        <end position="56"/>
    </location>
</feature>
<reference evidence="2" key="1">
    <citation type="submission" date="2022-03" db="EMBL/GenBank/DDBJ databases">
        <authorList>
            <person name="Tunstrom K."/>
        </authorList>
    </citation>
    <scope>NUCLEOTIDE SEQUENCE</scope>
</reference>
<evidence type="ECO:0000256" key="1">
    <source>
        <dbReference type="SAM" id="MobiDB-lite"/>
    </source>
</evidence>
<sequence length="89" mass="9783">MRAGRGLEGLDGVGVRVGGASVTLAVRAGAAAALRAVTSPPTPPTPRRHAPAHRYRHHSIHTRSYDVIYSHRKKKKFWLKVKHQLILSC</sequence>
<name>A0AAU9V7U9_EUPED</name>
<comment type="caution">
    <text evidence="2">The sequence shown here is derived from an EMBL/GenBank/DDBJ whole genome shotgun (WGS) entry which is preliminary data.</text>
</comment>
<dbReference type="Proteomes" id="UP001153954">
    <property type="component" value="Unassembled WGS sequence"/>
</dbReference>
<evidence type="ECO:0000313" key="3">
    <source>
        <dbReference type="Proteomes" id="UP001153954"/>
    </source>
</evidence>
<proteinExistence type="predicted"/>
<organism evidence="2 3">
    <name type="scientific">Euphydryas editha</name>
    <name type="common">Edith's checkerspot</name>
    <dbReference type="NCBI Taxonomy" id="104508"/>
    <lineage>
        <taxon>Eukaryota</taxon>
        <taxon>Metazoa</taxon>
        <taxon>Ecdysozoa</taxon>
        <taxon>Arthropoda</taxon>
        <taxon>Hexapoda</taxon>
        <taxon>Insecta</taxon>
        <taxon>Pterygota</taxon>
        <taxon>Neoptera</taxon>
        <taxon>Endopterygota</taxon>
        <taxon>Lepidoptera</taxon>
        <taxon>Glossata</taxon>
        <taxon>Ditrysia</taxon>
        <taxon>Papilionoidea</taxon>
        <taxon>Nymphalidae</taxon>
        <taxon>Nymphalinae</taxon>
        <taxon>Euphydryas</taxon>
    </lineage>
</organism>
<protein>
    <submittedName>
        <fullName evidence="2">Uncharacterized protein</fullName>
    </submittedName>
</protein>
<gene>
    <name evidence="2" type="ORF">EEDITHA_LOCUS20926</name>
</gene>